<dbReference type="PANTHER" id="PTHR47691:SF3">
    <property type="entry name" value="HTH-TYPE TRANSCRIPTIONAL REGULATOR RV0890C-RELATED"/>
    <property type="match status" value="1"/>
</dbReference>
<organism evidence="5 6">
    <name type="scientific">Kribbella ginsengisoli</name>
    <dbReference type="NCBI Taxonomy" id="363865"/>
    <lineage>
        <taxon>Bacteria</taxon>
        <taxon>Bacillati</taxon>
        <taxon>Actinomycetota</taxon>
        <taxon>Actinomycetes</taxon>
        <taxon>Propionibacteriales</taxon>
        <taxon>Kribbellaceae</taxon>
        <taxon>Kribbella</taxon>
    </lineage>
</organism>
<protein>
    <recommendedName>
        <fullName evidence="7">ATPase</fullName>
    </recommendedName>
</protein>
<keyword evidence="2" id="KW-0238">DNA-binding</keyword>
<dbReference type="InterPro" id="IPR027417">
    <property type="entry name" value="P-loop_NTPase"/>
</dbReference>
<name>A0ABP6YLB7_9ACTN</name>
<dbReference type="InterPro" id="IPR058852">
    <property type="entry name" value="HTH_77"/>
</dbReference>
<dbReference type="PANTHER" id="PTHR47691">
    <property type="entry name" value="REGULATOR-RELATED"/>
    <property type="match status" value="1"/>
</dbReference>
<keyword evidence="6" id="KW-1185">Reference proteome</keyword>
<dbReference type="Proteomes" id="UP001501222">
    <property type="component" value="Unassembled WGS sequence"/>
</dbReference>
<proteinExistence type="inferred from homology"/>
<gene>
    <name evidence="5" type="ORF">GCM10022235_65730</name>
</gene>
<accession>A0ABP6YLB7</accession>
<evidence type="ECO:0000259" key="3">
    <source>
        <dbReference type="SMART" id="SM00862"/>
    </source>
</evidence>
<dbReference type="Gene3D" id="3.40.50.300">
    <property type="entry name" value="P-loop containing nucleotide triphosphate hydrolases"/>
    <property type="match status" value="1"/>
</dbReference>
<dbReference type="CDD" id="cd15831">
    <property type="entry name" value="BTAD"/>
    <property type="match status" value="1"/>
</dbReference>
<comment type="similarity">
    <text evidence="1">Belongs to the AfsR/DnrI/RedD regulatory family.</text>
</comment>
<dbReference type="InterPro" id="IPR016032">
    <property type="entry name" value="Sig_transdc_resp-reg_C-effctor"/>
</dbReference>
<dbReference type="InterPro" id="IPR001867">
    <property type="entry name" value="OmpR/PhoB-type_DNA-bd"/>
</dbReference>
<dbReference type="EMBL" id="BAABAA010000012">
    <property type="protein sequence ID" value="GAA3586009.1"/>
    <property type="molecule type" value="Genomic_DNA"/>
</dbReference>
<dbReference type="Gene3D" id="1.10.10.10">
    <property type="entry name" value="Winged helix-like DNA-binding domain superfamily/Winged helix DNA-binding domain"/>
    <property type="match status" value="1"/>
</dbReference>
<dbReference type="Pfam" id="PF25872">
    <property type="entry name" value="HTH_77"/>
    <property type="match status" value="1"/>
</dbReference>
<dbReference type="SMART" id="SM00862">
    <property type="entry name" value="Trans_reg_C"/>
    <property type="match status" value="1"/>
</dbReference>
<evidence type="ECO:0000256" key="2">
    <source>
        <dbReference type="ARBA" id="ARBA00023125"/>
    </source>
</evidence>
<dbReference type="SMART" id="SM01043">
    <property type="entry name" value="BTAD"/>
    <property type="match status" value="1"/>
</dbReference>
<dbReference type="InterPro" id="IPR036388">
    <property type="entry name" value="WH-like_DNA-bd_sf"/>
</dbReference>
<comment type="caution">
    <text evidence="5">The sequence shown here is derived from an EMBL/GenBank/DDBJ whole genome shotgun (WGS) entry which is preliminary data.</text>
</comment>
<dbReference type="InterPro" id="IPR005158">
    <property type="entry name" value="BTAD"/>
</dbReference>
<dbReference type="Gene3D" id="1.25.40.10">
    <property type="entry name" value="Tetratricopeptide repeat domain"/>
    <property type="match status" value="1"/>
</dbReference>
<dbReference type="SUPFAM" id="SSF46894">
    <property type="entry name" value="C-terminal effector domain of the bipartite response regulators"/>
    <property type="match status" value="1"/>
</dbReference>
<feature type="domain" description="Bacterial transcriptional activator" evidence="4">
    <location>
        <begin position="106"/>
        <end position="246"/>
    </location>
</feature>
<dbReference type="SUPFAM" id="SSF52540">
    <property type="entry name" value="P-loop containing nucleoside triphosphate hydrolases"/>
    <property type="match status" value="1"/>
</dbReference>
<dbReference type="SUPFAM" id="SSF48452">
    <property type="entry name" value="TPR-like"/>
    <property type="match status" value="1"/>
</dbReference>
<feature type="domain" description="OmpR/PhoB-type" evidence="3">
    <location>
        <begin position="26"/>
        <end position="101"/>
    </location>
</feature>
<evidence type="ECO:0000313" key="5">
    <source>
        <dbReference type="EMBL" id="GAA3586009.1"/>
    </source>
</evidence>
<evidence type="ECO:0000259" key="4">
    <source>
        <dbReference type="SMART" id="SM01043"/>
    </source>
</evidence>
<dbReference type="Pfam" id="PF03704">
    <property type="entry name" value="BTAD"/>
    <property type="match status" value="1"/>
</dbReference>
<sequence length="924" mass="99273">MRGGAAYGLGVFECRVLGPVEVLVDGVQIDVGGALPRRLVAALAAAGGSAVSNDRLAAAMWDDSPPPKAAAAMQAYVSRLRAALGPEYRDRLDRTPTGYRLTIDELDVRRFAALIESARSSKPPTARRQLTEALALWRGDPYPELPEDSTAADRSRLQELREVAAEELTAARLDDGDAIGAVVQLEQLVREQPLRERRWALLVLGLYRADRQGDALATLRKVRDLLADQLGVDPGPELQALEQQILAQDPRLRLAEPTLATPIQPVLRPLTSFLGRTADLKQLTDRLTRHRLVTLIGPAGVGKTRLAVEYVSRNTPDDLWFAKLADVSDPTALPATVVDAFGLVASGDDPTALLIRTIGAGPGLLVLDNCEHLVAAAACLVSDLIHGCPQLRILATSREPLGVEGELTLPVNPLPWATDTDAAVDLLVDRVQSVRPGWTPSATELPAARRIAAALDGLPLAIELAAARARVLGLGEIADRLDDRFALLGAVPQGSLASHETLEAAIGWSVDLLDPADRELLVKLWAFEGGFTLEAAESLGVRSTEVEVLESLSALVTRSVVVADTTAEPTRYLMLESIRAYSRKLDPDPDETLRLQARWVHLLTARCAVAIREHRGGWFIRRMNRELPNVRAGFAHDLARDPAAALTTAVGLGVYLYRSVHHAEAIRMLRDALDAAPDGPAIDRGRALNSLTALTYYSGDLRGVDELVDQVVALLPEVSKESPRDYAELCLFLAVGCAVGGRTELTADIAGRVEEISDEYGLTGLVSAARAVYAVALLKAAGGDGDGILAQADFIEETGRGFMRAWATLAVAEAFLLHPEVASPERAMEKVRVSLAKFLEHEDYPYALNVLRIGALAMVRVGRPAEDAGRLLAAVQTHAALLGLRTRGLVNPAEPWVEDAFEGIAVPEGLELSWSAMLALLAGD</sequence>
<dbReference type="InterPro" id="IPR011990">
    <property type="entry name" value="TPR-like_helical_dom_sf"/>
</dbReference>
<reference evidence="6" key="1">
    <citation type="journal article" date="2019" name="Int. J. Syst. Evol. Microbiol.">
        <title>The Global Catalogue of Microorganisms (GCM) 10K type strain sequencing project: providing services to taxonomists for standard genome sequencing and annotation.</title>
        <authorList>
            <consortium name="The Broad Institute Genomics Platform"/>
            <consortium name="The Broad Institute Genome Sequencing Center for Infectious Disease"/>
            <person name="Wu L."/>
            <person name="Ma J."/>
        </authorList>
    </citation>
    <scope>NUCLEOTIDE SEQUENCE [LARGE SCALE GENOMIC DNA]</scope>
    <source>
        <strain evidence="6">JCM 16928</strain>
    </source>
</reference>
<evidence type="ECO:0000256" key="1">
    <source>
        <dbReference type="ARBA" id="ARBA00005820"/>
    </source>
</evidence>
<evidence type="ECO:0008006" key="7">
    <source>
        <dbReference type="Google" id="ProtNLM"/>
    </source>
</evidence>
<evidence type="ECO:0000313" key="6">
    <source>
        <dbReference type="Proteomes" id="UP001501222"/>
    </source>
</evidence>